<organism evidence="1 2">
    <name type="scientific">Neofusicoccum parvum</name>
    <dbReference type="NCBI Taxonomy" id="310453"/>
    <lineage>
        <taxon>Eukaryota</taxon>
        <taxon>Fungi</taxon>
        <taxon>Dikarya</taxon>
        <taxon>Ascomycota</taxon>
        <taxon>Pezizomycotina</taxon>
        <taxon>Dothideomycetes</taxon>
        <taxon>Dothideomycetes incertae sedis</taxon>
        <taxon>Botryosphaeriales</taxon>
        <taxon>Botryosphaeriaceae</taxon>
        <taxon>Neofusicoccum</taxon>
    </lineage>
</organism>
<name>A0ACB5S6Y4_9PEZI</name>
<protein>
    <submittedName>
        <fullName evidence="1">Alanine and arginine rich protein</fullName>
    </submittedName>
</protein>
<proteinExistence type="predicted"/>
<evidence type="ECO:0000313" key="1">
    <source>
        <dbReference type="EMBL" id="GME28521.1"/>
    </source>
</evidence>
<dbReference type="Proteomes" id="UP001165186">
    <property type="component" value="Unassembled WGS sequence"/>
</dbReference>
<reference evidence="1" key="1">
    <citation type="submission" date="2024-09" db="EMBL/GenBank/DDBJ databases">
        <title>Draft Genome Sequences of Neofusicoccum parvum.</title>
        <authorList>
            <person name="Ashida A."/>
            <person name="Camagna M."/>
            <person name="Tanaka A."/>
            <person name="Takemoto D."/>
        </authorList>
    </citation>
    <scope>NUCLEOTIDE SEQUENCE</scope>
    <source>
        <strain evidence="1">PPO83</strain>
    </source>
</reference>
<accession>A0ACB5S6Y4</accession>
<sequence>MAFRFLPGNPFKRTVRQPFIFYWRKPFFYLMPQRPGREREVHPRTALPPSYIFVKRGDPYITRHCRQLTLSSGSDLFKVVDDRNRTLGLRVPAGIHAAVVAADASTKEARLAATAAKDARAAADARSALRRLFPAVPPASVERIVGHAFRKHSGRVGRAGAMGLEERVTLGVRAHVRHVHTAYEGLMRGGVEREEARRRVAEKVEEVVREWQGEPGKSQRRLSLRGVGVERVGEESGVGDDVGKKKKSEVTKRKPMSTPPKGKRKPVRKPLKRAGAGRRKTNQRGGGSGTKAGGRGGKKRT</sequence>
<comment type="caution">
    <text evidence="1">The sequence shown here is derived from an EMBL/GenBank/DDBJ whole genome shotgun (WGS) entry which is preliminary data.</text>
</comment>
<evidence type="ECO:0000313" key="2">
    <source>
        <dbReference type="Proteomes" id="UP001165186"/>
    </source>
</evidence>
<gene>
    <name evidence="1" type="primary">g8409</name>
    <name evidence="1" type="ORF">NpPPO83_00008409</name>
</gene>
<keyword evidence="2" id="KW-1185">Reference proteome</keyword>
<dbReference type="EMBL" id="BSXG01000049">
    <property type="protein sequence ID" value="GME28521.1"/>
    <property type="molecule type" value="Genomic_DNA"/>
</dbReference>